<evidence type="ECO:0000313" key="5">
    <source>
        <dbReference type="EMBL" id="PLW31336.1"/>
    </source>
</evidence>
<comment type="caution">
    <text evidence="5">The sequence shown here is derived from an EMBL/GenBank/DDBJ whole genome shotgun (WGS) entry which is preliminary data.</text>
</comment>
<gene>
    <name evidence="5" type="ORF">PCANC_19630</name>
</gene>
<dbReference type="InterPro" id="IPR011009">
    <property type="entry name" value="Kinase-like_dom_sf"/>
</dbReference>
<evidence type="ECO:0000256" key="3">
    <source>
        <dbReference type="ARBA" id="ARBA00022777"/>
    </source>
</evidence>
<evidence type="ECO:0000259" key="4">
    <source>
        <dbReference type="Pfam" id="PF02816"/>
    </source>
</evidence>
<dbReference type="EMBL" id="PGCJ01000351">
    <property type="protein sequence ID" value="PLW31336.1"/>
    <property type="molecule type" value="Genomic_DNA"/>
</dbReference>
<dbReference type="InterPro" id="IPR004166">
    <property type="entry name" value="a-kinase_dom"/>
</dbReference>
<evidence type="ECO:0000256" key="2">
    <source>
        <dbReference type="ARBA" id="ARBA00022679"/>
    </source>
</evidence>
<evidence type="ECO:0000256" key="1">
    <source>
        <dbReference type="ARBA" id="ARBA00022527"/>
    </source>
</evidence>
<dbReference type="AlphaFoldDB" id="A0A2N5U0Q9"/>
<dbReference type="GO" id="GO:0005524">
    <property type="term" value="F:ATP binding"/>
    <property type="evidence" value="ECO:0007669"/>
    <property type="project" value="InterPro"/>
</dbReference>
<dbReference type="STRING" id="200324.A0A2N5U0Q9"/>
<protein>
    <recommendedName>
        <fullName evidence="4">Alpha-type protein kinase domain-containing protein</fullName>
    </recommendedName>
</protein>
<reference evidence="5 6" key="1">
    <citation type="submission" date="2017-11" db="EMBL/GenBank/DDBJ databases">
        <title>De novo assembly and phasing of dikaryotic genomes from two isolates of Puccinia coronata f. sp. avenae, the causal agent of oat crown rust.</title>
        <authorList>
            <person name="Miller M.E."/>
            <person name="Zhang Y."/>
            <person name="Omidvar V."/>
            <person name="Sperschneider J."/>
            <person name="Schwessinger B."/>
            <person name="Raley C."/>
            <person name="Palmer J.M."/>
            <person name="Garnica D."/>
            <person name="Upadhyaya N."/>
            <person name="Rathjen J."/>
            <person name="Taylor J.M."/>
            <person name="Park R.F."/>
            <person name="Dodds P.N."/>
            <person name="Hirsch C.D."/>
            <person name="Kianian S.F."/>
            <person name="Figueroa M."/>
        </authorList>
    </citation>
    <scope>NUCLEOTIDE SEQUENCE [LARGE SCALE GENOMIC DNA]</scope>
    <source>
        <strain evidence="5">12NC29</strain>
    </source>
</reference>
<dbReference type="Pfam" id="PF02816">
    <property type="entry name" value="Alpha_kinase"/>
    <property type="match status" value="1"/>
</dbReference>
<dbReference type="GO" id="GO:0004674">
    <property type="term" value="F:protein serine/threonine kinase activity"/>
    <property type="evidence" value="ECO:0007669"/>
    <property type="project" value="UniProtKB-KW"/>
</dbReference>
<dbReference type="Gene3D" id="3.20.200.10">
    <property type="entry name" value="MHCK/EF2 kinase"/>
    <property type="match status" value="1"/>
</dbReference>
<organism evidence="5 6">
    <name type="scientific">Puccinia coronata f. sp. avenae</name>
    <dbReference type="NCBI Taxonomy" id="200324"/>
    <lineage>
        <taxon>Eukaryota</taxon>
        <taxon>Fungi</taxon>
        <taxon>Dikarya</taxon>
        <taxon>Basidiomycota</taxon>
        <taxon>Pucciniomycotina</taxon>
        <taxon>Pucciniomycetes</taxon>
        <taxon>Pucciniales</taxon>
        <taxon>Pucciniaceae</taxon>
        <taxon>Puccinia</taxon>
    </lineage>
</organism>
<keyword evidence="1" id="KW-0723">Serine/threonine-protein kinase</keyword>
<keyword evidence="6" id="KW-1185">Reference proteome</keyword>
<dbReference type="OrthoDB" id="2500430at2759"/>
<name>A0A2N5U0Q9_9BASI</name>
<proteinExistence type="predicted"/>
<accession>A0A2N5U0Q9</accession>
<dbReference type="Proteomes" id="UP000235388">
    <property type="component" value="Unassembled WGS sequence"/>
</dbReference>
<keyword evidence="2" id="KW-0808">Transferase</keyword>
<keyword evidence="3" id="KW-0418">Kinase</keyword>
<dbReference type="SUPFAM" id="SSF56112">
    <property type="entry name" value="Protein kinase-like (PK-like)"/>
    <property type="match status" value="1"/>
</dbReference>
<sequence>MTTPQALQVKREEAISRAKQLYGPGTSSFPAATAINDSNNLLAASVVSAEHHKLNTLIAPVSTMPSATSNQTGKKELSIIALPSLAQLIMRLSTLPYPTSRSKRAISKQAGTGKGAIPSSNVPEKIQVQCGFEMWYKGKFTPGQPIIRSPSWIHPNNIDSHELLMLELCKKYEGKVELVTKSADEREFFSNIHFPFCRLGTRKGSVESYETFMQFLKDNKVIDLIYNRDAFISNEEDRLAAKAHFQRSSTSGAVESCLSSQVFSPTIPTATHKNLFESTKEIPLQSNKTSVAAVSKNMPTSPSLTPNLTPASLLVIPSKVNKNLSSYTLAGLDQEGVSNGILDPSDLSWEQFGTNQPSSWLRDHDQVGWVDGARYQLDPDEILDSGHIYKMVAEYTLVEKDLSCENYMHEAYHTLRRYAVARQFLALLSHAIEVSAASSDVKEMAQLLWIVDAFPVHHDISYKRCSDDPFHWGQNWDLIRHPKHANSPPPDQYDLPQIPEDVPSRVFMMQEYIKDFKPLFHPLDYNHINDESSPATKLLHSFQHWVYFRTSGQMTITNLKGNLPILSNPKIADLNKNATWSAGVDAQSMLWDFIKHHTFIPNKSEHQEKIITISNNTVLPNNKKHKKATMDSEGIALLEVVRKGQIALTNPK</sequence>
<feature type="domain" description="Alpha-type protein kinase" evidence="4">
    <location>
        <begin position="500"/>
        <end position="598"/>
    </location>
</feature>
<evidence type="ECO:0000313" key="6">
    <source>
        <dbReference type="Proteomes" id="UP000235388"/>
    </source>
</evidence>